<reference evidence="1" key="1">
    <citation type="submission" date="2022-10" db="EMBL/GenBank/DDBJ databases">
        <title>Determination and structural analysis of whole genome sequence of Sarocladium strictum F4-1.</title>
        <authorList>
            <person name="Hu L."/>
            <person name="Jiang Y."/>
        </authorList>
    </citation>
    <scope>NUCLEOTIDE SEQUENCE</scope>
    <source>
        <strain evidence="1">F4-1</strain>
    </source>
</reference>
<dbReference type="EMBL" id="JAPDFR010000001">
    <property type="protein sequence ID" value="KAK0392090.1"/>
    <property type="molecule type" value="Genomic_DNA"/>
</dbReference>
<organism evidence="1 2">
    <name type="scientific">Sarocladium strictum</name>
    <name type="common">Black bundle disease fungus</name>
    <name type="synonym">Acremonium strictum</name>
    <dbReference type="NCBI Taxonomy" id="5046"/>
    <lineage>
        <taxon>Eukaryota</taxon>
        <taxon>Fungi</taxon>
        <taxon>Dikarya</taxon>
        <taxon>Ascomycota</taxon>
        <taxon>Pezizomycotina</taxon>
        <taxon>Sordariomycetes</taxon>
        <taxon>Hypocreomycetidae</taxon>
        <taxon>Hypocreales</taxon>
        <taxon>Sarocladiaceae</taxon>
        <taxon>Sarocladium</taxon>
    </lineage>
</organism>
<comment type="caution">
    <text evidence="1">The sequence shown here is derived from an EMBL/GenBank/DDBJ whole genome shotgun (WGS) entry which is preliminary data.</text>
</comment>
<gene>
    <name evidence="1" type="ORF">NLU13_1588</name>
</gene>
<protein>
    <submittedName>
        <fullName evidence="1">Uncharacterized protein</fullName>
    </submittedName>
</protein>
<evidence type="ECO:0000313" key="2">
    <source>
        <dbReference type="Proteomes" id="UP001175261"/>
    </source>
</evidence>
<proteinExistence type="predicted"/>
<dbReference type="Proteomes" id="UP001175261">
    <property type="component" value="Unassembled WGS sequence"/>
</dbReference>
<accession>A0AA39LCI2</accession>
<dbReference type="AlphaFoldDB" id="A0AA39LCI2"/>
<keyword evidence="2" id="KW-1185">Reference proteome</keyword>
<evidence type="ECO:0000313" key="1">
    <source>
        <dbReference type="EMBL" id="KAK0392090.1"/>
    </source>
</evidence>
<name>A0AA39LCI2_SARSR</name>
<sequence>MLAMRMVMGPVCTHMASWSCRRGPLVERSAFRAFRWPCLSLHPPVMGMCLLGLHFPLVWLDNASVVKHEWHRHKRRVGFPSRFCRTSFFVRHCSIRTFPSHIKVCSSVPLDTVFAAVRLLAENDPGLTRIGQDWRLSSSSAVTTGAKKLTCRCFSSGRPDSHANGSCLRYACGVSASLIHCCVKCTLSDMPVILESRWPGLANGRAQAPRLATGSWPASWPGRGRTACLALPGELVVSIR</sequence>